<dbReference type="Pfam" id="PF01070">
    <property type="entry name" value="FMN_dh"/>
    <property type="match status" value="1"/>
</dbReference>
<feature type="binding site" evidence="5">
    <location>
        <begin position="353"/>
        <end position="357"/>
    </location>
    <ligand>
        <name>FMN</name>
        <dbReference type="ChEBI" id="CHEBI:58210"/>
    </ligand>
</feature>
<evidence type="ECO:0000313" key="7">
    <source>
        <dbReference type="EMBL" id="NHN56158.1"/>
    </source>
</evidence>
<organism evidence="7 8">
    <name type="scientific">Metallococcus carri</name>
    <dbReference type="NCBI Taxonomy" id="1656884"/>
    <lineage>
        <taxon>Bacteria</taxon>
        <taxon>Bacillati</taxon>
        <taxon>Actinomycetota</taxon>
        <taxon>Actinomycetes</taxon>
        <taxon>Micrococcales</taxon>
        <taxon>Dermacoccaceae</taxon>
        <taxon>Metallococcus</taxon>
    </lineage>
</organism>
<comment type="cofactor">
    <cofactor evidence="1">
        <name>FMN</name>
        <dbReference type="ChEBI" id="CHEBI:58210"/>
    </cofactor>
</comment>
<evidence type="ECO:0000256" key="2">
    <source>
        <dbReference type="ARBA" id="ARBA00023002"/>
    </source>
</evidence>
<dbReference type="InterPro" id="IPR012133">
    <property type="entry name" value="Alpha-hydoxy_acid_DH_FMN"/>
</dbReference>
<keyword evidence="5" id="KW-0285">Flavoprotein</keyword>
<keyword evidence="8" id="KW-1185">Reference proteome</keyword>
<feature type="binding site" evidence="5">
    <location>
        <position position="298"/>
    </location>
    <ligand>
        <name>FMN</name>
        <dbReference type="ChEBI" id="CHEBI:58210"/>
    </ligand>
</feature>
<accession>A0A967B260</accession>
<feature type="binding site" evidence="5">
    <location>
        <position position="190"/>
    </location>
    <ligand>
        <name>glyoxylate</name>
        <dbReference type="ChEBI" id="CHEBI:36655"/>
    </ligand>
</feature>
<evidence type="ECO:0000256" key="3">
    <source>
        <dbReference type="ARBA" id="ARBA00024042"/>
    </source>
</evidence>
<proteinExistence type="inferred from homology"/>
<reference evidence="7" key="1">
    <citation type="submission" date="2020-03" db="EMBL/GenBank/DDBJ databases">
        <title>Draft sequencing of Calidifontibacter sp. DB0510.</title>
        <authorList>
            <person name="Kim D.-U."/>
        </authorList>
    </citation>
    <scope>NUCLEOTIDE SEQUENCE</scope>
    <source>
        <strain evidence="7">DB0510</strain>
    </source>
</reference>
<comment type="similarity">
    <text evidence="3">Belongs to the FMN-dependent alpha-hydroxy acid dehydrogenase family.</text>
</comment>
<dbReference type="InterPro" id="IPR000262">
    <property type="entry name" value="FMN-dep_DH"/>
</dbReference>
<feature type="binding site" evidence="5">
    <location>
        <position position="153"/>
    </location>
    <ligand>
        <name>FMN</name>
        <dbReference type="ChEBI" id="CHEBI:58210"/>
    </ligand>
</feature>
<name>A0A967B260_9MICO</name>
<comment type="caution">
    <text evidence="7">The sequence shown here is derived from an EMBL/GenBank/DDBJ whole genome shotgun (WGS) entry which is preliminary data.</text>
</comment>
<dbReference type="PANTHER" id="PTHR10578:SF143">
    <property type="entry name" value="FMN-DEPENDENT ALPHA-HYDROXY ACID DEHYDROGENASE PB1A11.03"/>
    <property type="match status" value="1"/>
</dbReference>
<dbReference type="Proteomes" id="UP000744769">
    <property type="component" value="Unassembled WGS sequence"/>
</dbReference>
<dbReference type="SUPFAM" id="SSF51395">
    <property type="entry name" value="FMN-linked oxidoreductases"/>
    <property type="match status" value="1"/>
</dbReference>
<dbReference type="PANTHER" id="PTHR10578">
    <property type="entry name" value="S -2-HYDROXY-ACID OXIDASE-RELATED"/>
    <property type="match status" value="1"/>
</dbReference>
<dbReference type="Gene3D" id="3.20.20.70">
    <property type="entry name" value="Aldolase class I"/>
    <property type="match status" value="1"/>
</dbReference>
<evidence type="ECO:0000256" key="4">
    <source>
        <dbReference type="PIRSR" id="PIRSR000138-1"/>
    </source>
</evidence>
<gene>
    <name evidence="7" type="ORF">G9U51_10250</name>
</gene>
<feature type="domain" description="FMN hydroxy acid dehydrogenase" evidence="6">
    <location>
        <begin position="23"/>
        <end position="427"/>
    </location>
</feature>
<feature type="binding site" evidence="5">
    <location>
        <position position="325"/>
    </location>
    <ligand>
        <name>glyoxylate</name>
        <dbReference type="ChEBI" id="CHEBI:36655"/>
    </ligand>
</feature>
<dbReference type="PIRSF" id="PIRSF000138">
    <property type="entry name" value="Al-hdrx_acd_dh"/>
    <property type="match status" value="1"/>
</dbReference>
<dbReference type="AlphaFoldDB" id="A0A967B260"/>
<dbReference type="PROSITE" id="PS00557">
    <property type="entry name" value="FMN_HYDROXY_ACID_DH_1"/>
    <property type="match status" value="1"/>
</dbReference>
<dbReference type="RefSeq" id="WP_166196664.1">
    <property type="nucleotide sequence ID" value="NZ_JAAOIV010000007.1"/>
</dbReference>
<dbReference type="EMBL" id="JAAOIV010000007">
    <property type="protein sequence ID" value="NHN56158.1"/>
    <property type="molecule type" value="Genomic_DNA"/>
</dbReference>
<feature type="active site" description="Proton acceptor" evidence="4">
    <location>
        <position position="322"/>
    </location>
</feature>
<evidence type="ECO:0000259" key="6">
    <source>
        <dbReference type="PROSITE" id="PS51349"/>
    </source>
</evidence>
<dbReference type="GO" id="GO:0016491">
    <property type="term" value="F:oxidoreductase activity"/>
    <property type="evidence" value="ECO:0007669"/>
    <property type="project" value="UniProtKB-KW"/>
</dbReference>
<keyword evidence="2" id="KW-0560">Oxidoreductase</keyword>
<dbReference type="PROSITE" id="PS51349">
    <property type="entry name" value="FMN_HYDROXY_ACID_DH_2"/>
    <property type="match status" value="1"/>
</dbReference>
<dbReference type="InterPro" id="IPR008259">
    <property type="entry name" value="FMN_hydac_DH_AS"/>
</dbReference>
<dbReference type="InterPro" id="IPR013785">
    <property type="entry name" value="Aldolase_TIM"/>
</dbReference>
<feature type="binding site" evidence="5">
    <location>
        <begin position="102"/>
        <end position="104"/>
    </location>
    <ligand>
        <name>FMN</name>
        <dbReference type="ChEBI" id="CHEBI:58210"/>
    </ligand>
</feature>
<sequence>MTTPPGAGLARQMQIYLAGISGTRPKVPTDLVALEDAARRAMSKRAWAYVAGGAGQGRTMRRNREAFERWSIVPRMAHGQSQRDLTTTVVGQRLSSPLLLAPVGALGMITPDSDLQVGRAAAAQDVPYVISNQGCSPMEQIAAAMGQGQRWFQLYWSKDEDLVDSFIQRAEASGAAALVVTLDTTSLGWRTQDLDLGSLPFGQGVGIAQYTSDPRFAQIVAERVQTPTSGPKPRVTPAAARTLVSVARNHPGDFRGNLTAPEPRAAVQTFLDIYSNPGLSWEHLATLRNRSRLPLVLKGILHPDDARRAFDLGFDAIVVSNHGGRQVDLERASLDALIDIRTAVGDDATVLFDSGIRTGADAFVALALGADAVLIGRPYAYGLAIAGQQGAEDVIANIRAELDLTMALTGCADVAAITPDLLTQATHT</sequence>
<feature type="binding site" evidence="5">
    <location>
        <position position="320"/>
    </location>
    <ligand>
        <name>FMN</name>
        <dbReference type="ChEBI" id="CHEBI:58210"/>
    </ligand>
</feature>
<feature type="binding site" evidence="5">
    <location>
        <position position="181"/>
    </location>
    <ligand>
        <name>FMN</name>
        <dbReference type="ChEBI" id="CHEBI:58210"/>
    </ligand>
</feature>
<keyword evidence="5" id="KW-0288">FMN</keyword>
<evidence type="ECO:0000256" key="1">
    <source>
        <dbReference type="ARBA" id="ARBA00001917"/>
    </source>
</evidence>
<feature type="binding site" evidence="5">
    <location>
        <position position="155"/>
    </location>
    <ligand>
        <name>glyoxylate</name>
        <dbReference type="ChEBI" id="CHEBI:36655"/>
    </ligand>
</feature>
<feature type="binding site" evidence="5">
    <location>
        <position position="322"/>
    </location>
    <ligand>
        <name>glyoxylate</name>
        <dbReference type="ChEBI" id="CHEBI:36655"/>
    </ligand>
</feature>
<feature type="binding site" evidence="5">
    <location>
        <position position="49"/>
    </location>
    <ligand>
        <name>glyoxylate</name>
        <dbReference type="ChEBI" id="CHEBI:36655"/>
    </ligand>
</feature>
<feature type="binding site" evidence="5">
    <location>
        <position position="131"/>
    </location>
    <ligand>
        <name>FMN</name>
        <dbReference type="ChEBI" id="CHEBI:58210"/>
    </ligand>
</feature>
<evidence type="ECO:0000256" key="5">
    <source>
        <dbReference type="PIRSR" id="PIRSR000138-2"/>
    </source>
</evidence>
<protein>
    <submittedName>
        <fullName evidence="7">Lactate 2-monooxygenase</fullName>
    </submittedName>
</protein>
<dbReference type="InterPro" id="IPR037396">
    <property type="entry name" value="FMN_HAD"/>
</dbReference>
<evidence type="ECO:0000313" key="8">
    <source>
        <dbReference type="Proteomes" id="UP000744769"/>
    </source>
</evidence>
<feature type="binding site" evidence="5">
    <location>
        <begin position="376"/>
        <end position="377"/>
    </location>
    <ligand>
        <name>FMN</name>
        <dbReference type="ChEBI" id="CHEBI:58210"/>
    </ligand>
</feature>
<dbReference type="GO" id="GO:0010181">
    <property type="term" value="F:FMN binding"/>
    <property type="evidence" value="ECO:0007669"/>
    <property type="project" value="InterPro"/>
</dbReference>